<evidence type="ECO:0000256" key="3">
    <source>
        <dbReference type="PIRSR" id="PIRSR617939-1"/>
    </source>
</evidence>
<dbReference type="SUPFAM" id="SSF110857">
    <property type="entry name" value="Gamma-glutamyl cyclotransferase-like"/>
    <property type="match status" value="1"/>
</dbReference>
<reference evidence="6 7" key="1">
    <citation type="journal article" date="2013" name="MBio">
        <title>Genome sequencing of the plant pathogen Taphrina deformans, the causal agent of peach leaf curl.</title>
        <authorList>
            <person name="Cisse O.H."/>
            <person name="Almeida J.M.G.C.F."/>
            <person name="Fonseca A."/>
            <person name="Kumar A.A."/>
            <person name="Salojaervi J."/>
            <person name="Overmyer K."/>
            <person name="Hauser P.M."/>
            <person name="Pagni M."/>
        </authorList>
    </citation>
    <scope>NUCLEOTIDE SEQUENCE [LARGE SCALE GENOMIC DNA]</scope>
    <source>
        <strain evidence="7">PYCC 5710 / ATCC 11124 / CBS 356.35 / IMI 108563 / JCM 9778 / NBRC 8474</strain>
    </source>
</reference>
<dbReference type="GO" id="GO:0003839">
    <property type="term" value="F:gamma-glutamylcyclotransferase activity"/>
    <property type="evidence" value="ECO:0007669"/>
    <property type="project" value="UniProtKB-EC"/>
</dbReference>
<keyword evidence="5" id="KW-1133">Transmembrane helix</keyword>
<dbReference type="OrthoDB" id="2017317at2759"/>
<feature type="binding site" evidence="4">
    <location>
        <begin position="35"/>
        <end position="40"/>
    </location>
    <ligand>
        <name>substrate</name>
    </ligand>
</feature>
<dbReference type="Gene3D" id="3.10.490.10">
    <property type="entry name" value="Gamma-glutamyl cyclotransferase-like"/>
    <property type="match status" value="1"/>
</dbReference>
<organism evidence="6 7">
    <name type="scientific">Taphrina deformans (strain PYCC 5710 / ATCC 11124 / CBS 356.35 / IMI 108563 / JCM 9778 / NBRC 8474)</name>
    <name type="common">Peach leaf curl fungus</name>
    <name type="synonym">Lalaria deformans</name>
    <dbReference type="NCBI Taxonomy" id="1097556"/>
    <lineage>
        <taxon>Eukaryota</taxon>
        <taxon>Fungi</taxon>
        <taxon>Dikarya</taxon>
        <taxon>Ascomycota</taxon>
        <taxon>Taphrinomycotina</taxon>
        <taxon>Taphrinomycetes</taxon>
        <taxon>Taphrinales</taxon>
        <taxon>Taphrinaceae</taxon>
        <taxon>Taphrina</taxon>
    </lineage>
</organism>
<evidence type="ECO:0000256" key="5">
    <source>
        <dbReference type="SAM" id="Phobius"/>
    </source>
</evidence>
<keyword evidence="5" id="KW-0812">Transmembrane</keyword>
<gene>
    <name evidence="6" type="ORF">TAPDE_005061</name>
</gene>
<evidence type="ECO:0000313" key="6">
    <source>
        <dbReference type="EMBL" id="CCG84585.1"/>
    </source>
</evidence>
<dbReference type="EC" id="4.3.2.9" evidence="1"/>
<evidence type="ECO:0000313" key="7">
    <source>
        <dbReference type="Proteomes" id="UP000013776"/>
    </source>
</evidence>
<dbReference type="eggNOG" id="ENOG502S329">
    <property type="taxonomic scope" value="Eukaryota"/>
</dbReference>
<name>R4XFZ2_TAPDE</name>
<dbReference type="InterPro" id="IPR017939">
    <property type="entry name" value="G-Glutamylcylcotransferase"/>
</dbReference>
<keyword evidence="5" id="KW-0472">Membrane</keyword>
<dbReference type="Proteomes" id="UP000013776">
    <property type="component" value="Unassembled WGS sequence"/>
</dbReference>
<dbReference type="PANTHER" id="PTHR12935">
    <property type="entry name" value="GAMMA-GLUTAMYLCYCLOTRANSFERASE"/>
    <property type="match status" value="1"/>
</dbReference>
<feature type="transmembrane region" description="Helical" evidence="5">
    <location>
        <begin position="199"/>
        <end position="222"/>
    </location>
</feature>
<dbReference type="PANTHER" id="PTHR12935:SF0">
    <property type="entry name" value="GAMMA-GLUTAMYLCYCLOTRANSFERASE"/>
    <property type="match status" value="1"/>
</dbReference>
<dbReference type="STRING" id="1097556.R4XFZ2"/>
<evidence type="ECO:0000256" key="1">
    <source>
        <dbReference type="ARBA" id="ARBA00012346"/>
    </source>
</evidence>
<dbReference type="InterPro" id="IPR013024">
    <property type="entry name" value="GGCT-like"/>
</dbReference>
<accession>R4XFZ2</accession>
<evidence type="ECO:0000256" key="4">
    <source>
        <dbReference type="PIRSR" id="PIRSR617939-2"/>
    </source>
</evidence>
<feature type="binding site" evidence="4">
    <location>
        <position position="163"/>
    </location>
    <ligand>
        <name>substrate</name>
    </ligand>
</feature>
<evidence type="ECO:0000256" key="2">
    <source>
        <dbReference type="ARBA" id="ARBA00023239"/>
    </source>
</evidence>
<dbReference type="CDD" id="cd06661">
    <property type="entry name" value="GGCT_like"/>
    <property type="match status" value="1"/>
</dbReference>
<dbReference type="Pfam" id="PF13772">
    <property type="entry name" value="AIG2_2"/>
    <property type="match status" value="1"/>
</dbReference>
<keyword evidence="2" id="KW-0456">Lyase</keyword>
<keyword evidence="7" id="KW-1185">Reference proteome</keyword>
<proteinExistence type="predicted"/>
<dbReference type="VEuPathDB" id="FungiDB:TAPDE_005061"/>
<dbReference type="InterPro" id="IPR036568">
    <property type="entry name" value="GGCT-like_sf"/>
</dbReference>
<dbReference type="EMBL" id="CAHR02000267">
    <property type="protein sequence ID" value="CCG84585.1"/>
    <property type="molecule type" value="Genomic_DNA"/>
</dbReference>
<dbReference type="AlphaFoldDB" id="R4XFZ2"/>
<feature type="active site" description="Proton acceptor" evidence="3">
    <location>
        <position position="121"/>
    </location>
</feature>
<comment type="caution">
    <text evidence="6">The sequence shown here is derived from an EMBL/GenBank/DDBJ whole genome shotgun (WGS) entry which is preliminary data.</text>
</comment>
<sequence>MSGPIGELENIYTHSVTPKAHTSVQDKGETELYWYFAYGSNLNNETFLVRRGIRPFRQLRLLVPGWRLNFQIAGIPYAEPGFGSIDRFSSADSELEKSQPVLHGMAYLISSKDYWHIIATEGGDSSYRQIQVQAIDPLTKEEHKVWTLQAVRPRKDCQPSLRYITIIRQGAREHNFPQEYLEYLDSVEPFILKGKRQKIGAALFIGFFMPIITWIFALRALLTKENGEGPAWLSAFARIVFKTAWSIHDKVWADKFGRGDHNA</sequence>
<protein>
    <recommendedName>
        <fullName evidence="1">gamma-glutamylcyclotransferase</fullName>
        <ecNumber evidence="1">4.3.2.9</ecNumber>
    </recommendedName>
</protein>